<dbReference type="InterPro" id="IPR008930">
    <property type="entry name" value="Terpenoid_cyclase/PrenylTrfase"/>
</dbReference>
<feature type="region of interest" description="Disordered" evidence="1">
    <location>
        <begin position="1"/>
        <end position="41"/>
    </location>
</feature>
<accession>A0A518AWK4</accession>
<evidence type="ECO:0000313" key="4">
    <source>
        <dbReference type="Proteomes" id="UP000315750"/>
    </source>
</evidence>
<keyword evidence="2" id="KW-0812">Transmembrane</keyword>
<dbReference type="RefSeq" id="WP_145251772.1">
    <property type="nucleotide sequence ID" value="NZ_CP036278.1"/>
</dbReference>
<keyword evidence="4" id="KW-1185">Reference proteome</keyword>
<dbReference type="GO" id="GO:0016740">
    <property type="term" value="F:transferase activity"/>
    <property type="evidence" value="ECO:0007669"/>
    <property type="project" value="UniProtKB-KW"/>
</dbReference>
<evidence type="ECO:0000256" key="2">
    <source>
        <dbReference type="SAM" id="Phobius"/>
    </source>
</evidence>
<dbReference type="Proteomes" id="UP000315750">
    <property type="component" value="Chromosome"/>
</dbReference>
<sequence>MATSSSSPDLPVNIVTGSAVADKPNKGQSPKPQRAQAEAADDQLLEEDSRGFLGRFFTSGASWMTSLIVHMVIIIALALMIVPMPPQVTALLSSAPSEDINDEVLDVPDVDFSEVDVEITPEEIVDQPDVEAIEEVVKESLFEDQFSAPPAAVELSDFGLTSAPEVATAGIGSYDEGEYTGRGHAARAKAVRDGGGNASSEAAVEAALAWLAEHQNRDGSWHLDHRGGTCQGQCGNPGSIEDSYRSATALALLPFLGAGQTRFEGKYRSVVGRGLDALVRMGEKPRQGAGVSWADGGTMYAHGIAAIAMCEAYGMTNESQLAMPAQAAIDYIVSSQNPNDGGWRYNYQMAGDTSVTGWQLMALKSAHLANLQVPHSTVEGAMRFLDFVEQDDYGSAYAYMPEGKNGGYRPGMSSVGLLCRMYLGWKKDSQGITQGVERIANVGPSASDYYYNYYAAQLLFQYTNGRGPMWRQWNERLRDQLIKTQEKEGHLKGSWFVNNGHDSEKGGRLYCTALGCMTLEVYYRHMPIYRTDAVEMEFPE</sequence>
<proteinExistence type="predicted"/>
<dbReference type="SUPFAM" id="SSF48239">
    <property type="entry name" value="Terpenoid cyclases/Protein prenyltransferases"/>
    <property type="match status" value="1"/>
</dbReference>
<reference evidence="3 4" key="1">
    <citation type="submission" date="2019-02" db="EMBL/GenBank/DDBJ databases">
        <title>Deep-cultivation of Planctomycetes and their phenomic and genomic characterization uncovers novel biology.</title>
        <authorList>
            <person name="Wiegand S."/>
            <person name="Jogler M."/>
            <person name="Boedeker C."/>
            <person name="Pinto D."/>
            <person name="Vollmers J."/>
            <person name="Rivas-Marin E."/>
            <person name="Kohn T."/>
            <person name="Peeters S.H."/>
            <person name="Heuer A."/>
            <person name="Rast P."/>
            <person name="Oberbeckmann S."/>
            <person name="Bunk B."/>
            <person name="Jeske O."/>
            <person name="Meyerdierks A."/>
            <person name="Storesund J.E."/>
            <person name="Kallscheuer N."/>
            <person name="Luecker S."/>
            <person name="Lage O.M."/>
            <person name="Pohl T."/>
            <person name="Merkel B.J."/>
            <person name="Hornburger P."/>
            <person name="Mueller R.-W."/>
            <person name="Bruemmer F."/>
            <person name="Labrenz M."/>
            <person name="Spormann A.M."/>
            <person name="Op den Camp H."/>
            <person name="Overmann J."/>
            <person name="Amann R."/>
            <person name="Jetten M.S.M."/>
            <person name="Mascher T."/>
            <person name="Medema M.H."/>
            <person name="Devos D.P."/>
            <person name="Kaster A.-K."/>
            <person name="Ovreas L."/>
            <person name="Rohde M."/>
            <person name="Galperin M.Y."/>
            <person name="Jogler C."/>
        </authorList>
    </citation>
    <scope>NUCLEOTIDE SEQUENCE [LARGE SCALE GENOMIC DNA]</scope>
    <source>
        <strain evidence="3 4">Pan181</strain>
    </source>
</reference>
<keyword evidence="2" id="KW-0472">Membrane</keyword>
<protein>
    <submittedName>
        <fullName evidence="3">Prenyltransferase and squalene oxidase repeat protein</fullName>
    </submittedName>
</protein>
<dbReference type="Gene3D" id="1.50.10.20">
    <property type="match status" value="2"/>
</dbReference>
<organism evidence="3 4">
    <name type="scientific">Aeoliella mucimassa</name>
    <dbReference type="NCBI Taxonomy" id="2527972"/>
    <lineage>
        <taxon>Bacteria</taxon>
        <taxon>Pseudomonadati</taxon>
        <taxon>Planctomycetota</taxon>
        <taxon>Planctomycetia</taxon>
        <taxon>Pirellulales</taxon>
        <taxon>Lacipirellulaceae</taxon>
        <taxon>Aeoliella</taxon>
    </lineage>
</organism>
<dbReference type="AlphaFoldDB" id="A0A518AWK4"/>
<keyword evidence="2" id="KW-1133">Transmembrane helix</keyword>
<evidence type="ECO:0000313" key="3">
    <source>
        <dbReference type="EMBL" id="QDU59096.1"/>
    </source>
</evidence>
<dbReference type="CDD" id="cd00688">
    <property type="entry name" value="ISOPREN_C2_like"/>
    <property type="match status" value="1"/>
</dbReference>
<evidence type="ECO:0000256" key="1">
    <source>
        <dbReference type="SAM" id="MobiDB-lite"/>
    </source>
</evidence>
<feature type="transmembrane region" description="Helical" evidence="2">
    <location>
        <begin position="61"/>
        <end position="82"/>
    </location>
</feature>
<dbReference type="KEGG" id="amuc:Pan181_53370"/>
<name>A0A518AWK4_9BACT</name>
<dbReference type="OrthoDB" id="238862at2"/>
<gene>
    <name evidence="3" type="ORF">Pan181_53370</name>
</gene>
<keyword evidence="3" id="KW-0808">Transferase</keyword>
<dbReference type="EMBL" id="CP036278">
    <property type="protein sequence ID" value="QDU59096.1"/>
    <property type="molecule type" value="Genomic_DNA"/>
</dbReference>